<reference evidence="1" key="1">
    <citation type="submission" date="2021-11" db="EMBL/GenBank/DDBJ databases">
        <title>Study of the species diversity of bacterial strains isolated from a unique natural object - Shulgan-Tash cave (Bashkiria).</title>
        <authorList>
            <person name="Sazanova A.L."/>
            <person name="Chirak E.R."/>
            <person name="Safronova V.I."/>
        </authorList>
    </citation>
    <scope>NUCLEOTIDE SEQUENCE</scope>
    <source>
        <strain evidence="1">P1</strain>
    </source>
</reference>
<sequence length="354" mass="37710">MRSMDDPADVRDFYRDFADREAKGESLTFERWAAGVAQDPEVPALLSGLPVPKRQPNLVFAAARWHGAATPSDPDYADLRTVLLEDWPAVRETILERSTQTNEVGRCATLLPVLAGLEGPLALIEVGASAGLCLHPDRWSYRYLDESGAQISRLDPAAGASRVVLDCSVRGPAPLPTALPEVVHRGGVDLNPLDLSVGDTADWLQTLVWPEHEDRRARLAAACEVVADEPVDIIRGDLLTGLDEAVARAREAAPGATVVIFHSAVIAYPDEGGRDRWPGIVGAVVDRVRDDGGRAHWISNEGAGVLPGVSASAGCEQTGSDFCLAPGRSGTGVDSRARAAPRLVLSCEARDPQA</sequence>
<name>A0AC61U855_9MICO</name>
<proteinExistence type="predicted"/>
<gene>
    <name evidence="1" type="ORF">LP422_09345</name>
</gene>
<protein>
    <submittedName>
        <fullName evidence="1">DUF2332 domain-containing protein</fullName>
    </submittedName>
</protein>
<dbReference type="Proteomes" id="UP001059663">
    <property type="component" value="Chromosome"/>
</dbReference>
<organism evidence="1 2">
    <name type="scientific">Janibacter limosus</name>
    <dbReference type="NCBI Taxonomy" id="53458"/>
    <lineage>
        <taxon>Bacteria</taxon>
        <taxon>Bacillati</taxon>
        <taxon>Actinomycetota</taxon>
        <taxon>Actinomycetes</taxon>
        <taxon>Micrococcales</taxon>
        <taxon>Intrasporangiaceae</taxon>
        <taxon>Janibacter</taxon>
    </lineage>
</organism>
<dbReference type="EMBL" id="CP087977">
    <property type="protein sequence ID" value="UUZ46032.1"/>
    <property type="molecule type" value="Genomic_DNA"/>
</dbReference>
<evidence type="ECO:0000313" key="1">
    <source>
        <dbReference type="EMBL" id="UUZ46032.1"/>
    </source>
</evidence>
<evidence type="ECO:0000313" key="2">
    <source>
        <dbReference type="Proteomes" id="UP001059663"/>
    </source>
</evidence>
<accession>A0AC61U855</accession>